<dbReference type="GO" id="GO:0003700">
    <property type="term" value="F:DNA-binding transcription factor activity"/>
    <property type="evidence" value="ECO:0007669"/>
    <property type="project" value="InterPro"/>
</dbReference>
<evidence type="ECO:0000259" key="2">
    <source>
        <dbReference type="PROSITE" id="PS50995"/>
    </source>
</evidence>
<sequence length="177" mass="19036">MKQSGSKEPRAKSAARPAPAQAQAAGQVSLFDTVPETGLDNFLPLKIISAARLVERRLVKALQSQHSLALAEWLVLAALIEAGEGSVRDLGAKTGLDAVAISRAAMRLTDRKFLKKSENRQDRRLVVLKPTKAGRDLADEIGARLVPLEAEIMKGLGTPDRIRLASLLGALQARENT</sequence>
<feature type="compositionally biased region" description="Basic and acidic residues" evidence="1">
    <location>
        <begin position="1"/>
        <end position="11"/>
    </location>
</feature>
<organism evidence="3 4">
    <name type="scientific">Pannonibacter indicus</name>
    <dbReference type="NCBI Taxonomy" id="466044"/>
    <lineage>
        <taxon>Bacteria</taxon>
        <taxon>Pseudomonadati</taxon>
        <taxon>Pseudomonadota</taxon>
        <taxon>Alphaproteobacteria</taxon>
        <taxon>Hyphomicrobiales</taxon>
        <taxon>Stappiaceae</taxon>
        <taxon>Pannonibacter</taxon>
    </lineage>
</organism>
<evidence type="ECO:0000313" key="3">
    <source>
        <dbReference type="EMBL" id="CUA99620.1"/>
    </source>
</evidence>
<dbReference type="Gene3D" id="1.10.10.10">
    <property type="entry name" value="Winged helix-like DNA-binding domain superfamily/Winged helix DNA-binding domain"/>
    <property type="match status" value="1"/>
</dbReference>
<dbReference type="InterPro" id="IPR036388">
    <property type="entry name" value="WH-like_DNA-bd_sf"/>
</dbReference>
<gene>
    <name evidence="3" type="ORF">Ga0061067_11414</name>
</gene>
<dbReference type="Pfam" id="PF12802">
    <property type="entry name" value="MarR_2"/>
    <property type="match status" value="1"/>
</dbReference>
<reference evidence="4" key="1">
    <citation type="submission" date="2015-08" db="EMBL/GenBank/DDBJ databases">
        <authorList>
            <person name="Varghese N."/>
        </authorList>
    </citation>
    <scope>NUCLEOTIDE SEQUENCE [LARGE SCALE GENOMIC DNA]</scope>
    <source>
        <strain evidence="4">DSM 23407</strain>
    </source>
</reference>
<proteinExistence type="predicted"/>
<dbReference type="EMBL" id="CYHE01000014">
    <property type="protein sequence ID" value="CUA99620.1"/>
    <property type="molecule type" value="Genomic_DNA"/>
</dbReference>
<dbReference type="PANTHER" id="PTHR33164:SF57">
    <property type="entry name" value="MARR-FAMILY TRANSCRIPTIONAL REGULATOR"/>
    <property type="match status" value="1"/>
</dbReference>
<evidence type="ECO:0000313" key="4">
    <source>
        <dbReference type="Proteomes" id="UP000183900"/>
    </source>
</evidence>
<feature type="region of interest" description="Disordered" evidence="1">
    <location>
        <begin position="1"/>
        <end position="21"/>
    </location>
</feature>
<dbReference type="Proteomes" id="UP000183900">
    <property type="component" value="Unassembled WGS sequence"/>
</dbReference>
<dbReference type="PROSITE" id="PS50995">
    <property type="entry name" value="HTH_MARR_2"/>
    <property type="match status" value="1"/>
</dbReference>
<dbReference type="InterPro" id="IPR000835">
    <property type="entry name" value="HTH_MarR-typ"/>
</dbReference>
<dbReference type="InterPro" id="IPR039422">
    <property type="entry name" value="MarR/SlyA-like"/>
</dbReference>
<evidence type="ECO:0000256" key="1">
    <source>
        <dbReference type="SAM" id="MobiDB-lite"/>
    </source>
</evidence>
<dbReference type="OrthoDB" id="8906692at2"/>
<protein>
    <submittedName>
        <fullName evidence="3">DNA-binding transcriptional regulator, MarR family</fullName>
    </submittedName>
</protein>
<feature type="compositionally biased region" description="Low complexity" evidence="1">
    <location>
        <begin position="12"/>
        <end position="21"/>
    </location>
</feature>
<dbReference type="GO" id="GO:0006950">
    <property type="term" value="P:response to stress"/>
    <property type="evidence" value="ECO:0007669"/>
    <property type="project" value="TreeGrafter"/>
</dbReference>
<dbReference type="AlphaFoldDB" id="A0A0K6I925"/>
<dbReference type="SUPFAM" id="SSF46785">
    <property type="entry name" value="Winged helix' DNA-binding domain"/>
    <property type="match status" value="1"/>
</dbReference>
<dbReference type="SMART" id="SM00347">
    <property type="entry name" value="HTH_MARR"/>
    <property type="match status" value="1"/>
</dbReference>
<keyword evidence="3" id="KW-0238">DNA-binding</keyword>
<dbReference type="GO" id="GO:0003677">
    <property type="term" value="F:DNA binding"/>
    <property type="evidence" value="ECO:0007669"/>
    <property type="project" value="UniProtKB-KW"/>
</dbReference>
<dbReference type="PANTHER" id="PTHR33164">
    <property type="entry name" value="TRANSCRIPTIONAL REGULATOR, MARR FAMILY"/>
    <property type="match status" value="1"/>
</dbReference>
<feature type="domain" description="HTH marR-type" evidence="2">
    <location>
        <begin position="40"/>
        <end position="173"/>
    </location>
</feature>
<dbReference type="RefSeq" id="WP_055456744.1">
    <property type="nucleotide sequence ID" value="NZ_CYHE01000014.1"/>
</dbReference>
<accession>A0A0K6I925</accession>
<keyword evidence="4" id="KW-1185">Reference proteome</keyword>
<name>A0A0K6I925_9HYPH</name>
<dbReference type="InterPro" id="IPR036390">
    <property type="entry name" value="WH_DNA-bd_sf"/>
</dbReference>